<dbReference type="Proteomes" id="UP000249057">
    <property type="component" value="Unassembled WGS sequence"/>
</dbReference>
<sequence length="94" mass="10957">MLPWPKHPVLHAMLHTFPCHGWLWEWFMQGVSGLHGKLKLSSFYKFTLQGGFAVLRPAMIRMQKLTEDNPLAETVISNIQFYRLQYQVQIGNLS</sequence>
<organism evidence="1 2">
    <name type="scientific">Aspergillus brunneoviolaceus CBS 621.78</name>
    <dbReference type="NCBI Taxonomy" id="1450534"/>
    <lineage>
        <taxon>Eukaryota</taxon>
        <taxon>Fungi</taxon>
        <taxon>Dikarya</taxon>
        <taxon>Ascomycota</taxon>
        <taxon>Pezizomycotina</taxon>
        <taxon>Eurotiomycetes</taxon>
        <taxon>Eurotiomycetidae</taxon>
        <taxon>Eurotiales</taxon>
        <taxon>Aspergillaceae</taxon>
        <taxon>Aspergillus</taxon>
        <taxon>Aspergillus subgen. Circumdati</taxon>
    </lineage>
</organism>
<reference evidence="1" key="1">
    <citation type="submission" date="2018-02" db="EMBL/GenBank/DDBJ databases">
        <title>The genomes of Aspergillus section Nigri reveals drivers in fungal speciation.</title>
        <authorList>
            <consortium name="DOE Joint Genome Institute"/>
            <person name="Vesth T.C."/>
            <person name="Nybo J."/>
            <person name="Theobald S."/>
            <person name="Brandl J."/>
            <person name="Frisvad J.C."/>
            <person name="Nielsen K.F."/>
            <person name="Lyhne E.K."/>
            <person name="Kogle M.E."/>
            <person name="Kuo A."/>
            <person name="Riley R."/>
            <person name="Clum A."/>
            <person name="Nolan M."/>
            <person name="Lipzen A."/>
            <person name="Salamov A."/>
            <person name="Henrissat B."/>
            <person name="Wiebenga A."/>
            <person name="De vries R.P."/>
            <person name="Grigoriev I.V."/>
            <person name="Mortensen U.H."/>
            <person name="Andersen M.R."/>
            <person name="Baker S.E."/>
        </authorList>
    </citation>
    <scope>NUCLEOTIDE SEQUENCE</scope>
    <source>
        <strain evidence="1">CBS 621.78</strain>
    </source>
</reference>
<accession>A0ACD1GIW0</accession>
<keyword evidence="2" id="KW-1185">Reference proteome</keyword>
<proteinExistence type="predicted"/>
<evidence type="ECO:0000313" key="1">
    <source>
        <dbReference type="EMBL" id="RAH49191.1"/>
    </source>
</evidence>
<gene>
    <name evidence="1" type="ORF">BO95DRAFT_10740</name>
</gene>
<dbReference type="EMBL" id="KZ825319">
    <property type="protein sequence ID" value="RAH49191.1"/>
    <property type="molecule type" value="Genomic_DNA"/>
</dbReference>
<evidence type="ECO:0000313" key="2">
    <source>
        <dbReference type="Proteomes" id="UP000249057"/>
    </source>
</evidence>
<name>A0ACD1GIW0_9EURO</name>
<protein>
    <submittedName>
        <fullName evidence="1">Uncharacterized protein</fullName>
    </submittedName>
</protein>